<comment type="cofactor">
    <cofactor evidence="1 5">
        <name>Mg(2+)</name>
        <dbReference type="ChEBI" id="CHEBI:18420"/>
    </cofactor>
</comment>
<dbReference type="PANTHER" id="PTHR20854">
    <property type="entry name" value="INOSITOL MONOPHOSPHATASE"/>
    <property type="match status" value="1"/>
</dbReference>
<evidence type="ECO:0000256" key="4">
    <source>
        <dbReference type="ARBA" id="ARBA00022842"/>
    </source>
</evidence>
<dbReference type="GO" id="GO:0008934">
    <property type="term" value="F:inositol monophosphate 1-phosphatase activity"/>
    <property type="evidence" value="ECO:0007669"/>
    <property type="project" value="TreeGrafter"/>
</dbReference>
<reference evidence="6 7" key="1">
    <citation type="submission" date="2017-05" db="EMBL/GenBank/DDBJ databases">
        <title>The Genome Sequence of Enterococcus sp. 10A9_DIV0425.</title>
        <authorList>
            <consortium name="The Broad Institute Genomics Platform"/>
            <consortium name="The Broad Institute Genomic Center for Infectious Diseases"/>
            <person name="Earl A."/>
            <person name="Manson A."/>
            <person name="Schwartman J."/>
            <person name="Gilmore M."/>
            <person name="Abouelleil A."/>
            <person name="Cao P."/>
            <person name="Chapman S."/>
            <person name="Cusick C."/>
            <person name="Shea T."/>
            <person name="Young S."/>
            <person name="Neafsey D."/>
            <person name="Nusbaum C."/>
            <person name="Birren B."/>
        </authorList>
    </citation>
    <scope>NUCLEOTIDE SEQUENCE [LARGE SCALE GENOMIC DNA]</scope>
    <source>
        <strain evidence="6 7">10A9_DIV0425</strain>
    </source>
</reference>
<feature type="binding site" evidence="5">
    <location>
        <position position="87"/>
    </location>
    <ligand>
        <name>Mg(2+)</name>
        <dbReference type="ChEBI" id="CHEBI:18420"/>
        <label>1</label>
        <note>catalytic</note>
    </ligand>
</feature>
<dbReference type="Pfam" id="PF00459">
    <property type="entry name" value="Inositol_P"/>
    <property type="match status" value="1"/>
</dbReference>
<evidence type="ECO:0000313" key="7">
    <source>
        <dbReference type="Proteomes" id="UP000194933"/>
    </source>
</evidence>
<feature type="binding site" evidence="5">
    <location>
        <position position="209"/>
    </location>
    <ligand>
        <name>Mg(2+)</name>
        <dbReference type="ChEBI" id="CHEBI:18420"/>
        <label>1</label>
        <note>catalytic</note>
    </ligand>
</feature>
<evidence type="ECO:0000256" key="3">
    <source>
        <dbReference type="ARBA" id="ARBA00022801"/>
    </source>
</evidence>
<dbReference type="FunFam" id="3.30.540.10:FF:000003">
    <property type="entry name" value="Inositol-1-monophosphatase"/>
    <property type="match status" value="1"/>
</dbReference>
<dbReference type="EMBL" id="NGMO01000001">
    <property type="protein sequence ID" value="OTP12042.1"/>
    <property type="molecule type" value="Genomic_DNA"/>
</dbReference>
<keyword evidence="4 5" id="KW-0460">Magnesium</keyword>
<organism evidence="6 7">
    <name type="scientific">Candidatus Enterococcus wittei</name>
    <dbReference type="NCBI Taxonomy" id="1987383"/>
    <lineage>
        <taxon>Bacteria</taxon>
        <taxon>Bacillati</taxon>
        <taxon>Bacillota</taxon>
        <taxon>Bacilli</taxon>
        <taxon>Lactobacillales</taxon>
        <taxon>Enterococcaceae</taxon>
        <taxon>Enterococcus</taxon>
    </lineage>
</organism>
<gene>
    <name evidence="6" type="ORF">A5844_000257</name>
</gene>
<evidence type="ECO:0000313" key="6">
    <source>
        <dbReference type="EMBL" id="OTP12042.1"/>
    </source>
</evidence>
<accession>A0A2C9XPA9</accession>
<dbReference type="PRINTS" id="PR00377">
    <property type="entry name" value="IMPHPHTASES"/>
</dbReference>
<feature type="binding site" evidence="5">
    <location>
        <position position="90"/>
    </location>
    <ligand>
        <name>Mg(2+)</name>
        <dbReference type="ChEBI" id="CHEBI:18420"/>
        <label>2</label>
    </ligand>
</feature>
<proteinExistence type="predicted"/>
<name>A0A2C9XPA9_9ENTE</name>
<feature type="binding site" evidence="5">
    <location>
        <position position="89"/>
    </location>
    <ligand>
        <name>Mg(2+)</name>
        <dbReference type="ChEBI" id="CHEBI:18420"/>
        <label>1</label>
        <note>catalytic</note>
    </ligand>
</feature>
<dbReference type="GO" id="GO:0006020">
    <property type="term" value="P:inositol metabolic process"/>
    <property type="evidence" value="ECO:0007669"/>
    <property type="project" value="TreeGrafter"/>
</dbReference>
<keyword evidence="3" id="KW-0378">Hydrolase</keyword>
<dbReference type="STRING" id="1987383.A5844_000257"/>
<evidence type="ECO:0000256" key="2">
    <source>
        <dbReference type="ARBA" id="ARBA00022723"/>
    </source>
</evidence>
<dbReference type="Gene3D" id="3.30.540.10">
    <property type="entry name" value="Fructose-1,6-Bisphosphatase, subunit A, domain 1"/>
    <property type="match status" value="1"/>
</dbReference>
<evidence type="ECO:0008006" key="8">
    <source>
        <dbReference type="Google" id="ProtNLM"/>
    </source>
</evidence>
<dbReference type="InterPro" id="IPR000760">
    <property type="entry name" value="Inositol_monophosphatase-like"/>
</dbReference>
<evidence type="ECO:0000256" key="5">
    <source>
        <dbReference type="PIRSR" id="PIRSR600760-2"/>
    </source>
</evidence>
<keyword evidence="7" id="KW-1185">Reference proteome</keyword>
<dbReference type="Gene3D" id="3.40.190.80">
    <property type="match status" value="1"/>
</dbReference>
<dbReference type="CDD" id="cd01637">
    <property type="entry name" value="IMPase_like"/>
    <property type="match status" value="1"/>
</dbReference>
<keyword evidence="2 5" id="KW-0479">Metal-binding</keyword>
<dbReference type="PANTHER" id="PTHR20854:SF4">
    <property type="entry name" value="INOSITOL-1-MONOPHOSPHATASE-RELATED"/>
    <property type="match status" value="1"/>
</dbReference>
<evidence type="ECO:0000256" key="1">
    <source>
        <dbReference type="ARBA" id="ARBA00001946"/>
    </source>
</evidence>
<sequence length="261" mass="29534">MGDRMDTLIEEIKSWLTEAGKKIKQQSESLTVSQKNNRKDLVTNMDREIQEFLIGKIQENYPKARILAEEDGYNELSSLKGRVFIIDPIDGTLNFVVEGENFCIMLAVYEDGSGRLGFIYDVMKETLYWGGHDIGVFQNQSRLVKPKDQSLANGLLGVNSYLFGHNRFNVRTIGERSLGVRMWGCAGLELIAILKGQHIGYISNLSPWDYAAGNVLLEEFGMKYSGLFGEPLRFHGREYYLAGTSRAYDEIRSLVHSEGKI</sequence>
<comment type="caution">
    <text evidence="6">The sequence shown here is derived from an EMBL/GenBank/DDBJ whole genome shotgun (WGS) entry which is preliminary data.</text>
</comment>
<dbReference type="AlphaFoldDB" id="A0A2C9XPA9"/>
<dbReference type="Proteomes" id="UP000194933">
    <property type="component" value="Unassembled WGS sequence"/>
</dbReference>
<dbReference type="SUPFAM" id="SSF56655">
    <property type="entry name" value="Carbohydrate phosphatase"/>
    <property type="match status" value="1"/>
</dbReference>
<feature type="binding site" evidence="5">
    <location>
        <position position="69"/>
    </location>
    <ligand>
        <name>Mg(2+)</name>
        <dbReference type="ChEBI" id="CHEBI:18420"/>
        <label>1</label>
        <note>catalytic</note>
    </ligand>
</feature>
<dbReference type="GO" id="GO:0007165">
    <property type="term" value="P:signal transduction"/>
    <property type="evidence" value="ECO:0007669"/>
    <property type="project" value="TreeGrafter"/>
</dbReference>
<protein>
    <recommendedName>
        <fullName evidence="8">Inositol monophosphatase</fullName>
    </recommendedName>
</protein>
<dbReference type="GO" id="GO:0046872">
    <property type="term" value="F:metal ion binding"/>
    <property type="evidence" value="ECO:0007669"/>
    <property type="project" value="UniProtKB-KW"/>
</dbReference>